<evidence type="ECO:0000256" key="2">
    <source>
        <dbReference type="ARBA" id="ARBA00022840"/>
    </source>
</evidence>
<proteinExistence type="predicted"/>
<dbReference type="RefSeq" id="WP_106460994.1">
    <property type="nucleotide sequence ID" value="NZ_JBGMEF010000057.1"/>
</dbReference>
<dbReference type="PROSITE" id="PS51161">
    <property type="entry name" value="ATP_CONE"/>
    <property type="match status" value="1"/>
</dbReference>
<keyword evidence="2 3" id="KW-0067">ATP-binding</keyword>
<gene>
    <name evidence="5" type="ORF">ACCQ42_10215</name>
</gene>
<keyword evidence="1 3" id="KW-0547">Nucleotide-binding</keyword>
<keyword evidence="6" id="KW-1185">Reference proteome</keyword>
<dbReference type="InterPro" id="IPR005144">
    <property type="entry name" value="ATP-cone_dom"/>
</dbReference>
<organism evidence="5 6">
    <name type="scientific">Anaerococcus kampingae</name>
    <dbReference type="NCBI Taxonomy" id="3115614"/>
    <lineage>
        <taxon>Bacteria</taxon>
        <taxon>Bacillati</taxon>
        <taxon>Bacillota</taxon>
        <taxon>Tissierellia</taxon>
        <taxon>Tissierellales</taxon>
        <taxon>Peptoniphilaceae</taxon>
        <taxon>Anaerococcus</taxon>
    </lineage>
</organism>
<name>A0ABW9MGX2_9FIRM</name>
<protein>
    <submittedName>
        <fullName evidence="5">ATP cone domain-containing protein</fullName>
    </submittedName>
</protein>
<feature type="domain" description="ATP-cone" evidence="4">
    <location>
        <begin position="44"/>
        <end position="138"/>
    </location>
</feature>
<dbReference type="EMBL" id="JBGMEF010000057">
    <property type="protein sequence ID" value="MFO3668125.1"/>
    <property type="molecule type" value="Genomic_DNA"/>
</dbReference>
<sequence>MTEKILSLLGDFLKDNNIIDLDLGQIAKNLPLDQIMDMINGKDEYVVKRSGNLEKYDPDKIARSIKNAADQSGMQLNTSDLAMILKDIGKKLLAGNEHLDNQRVHRTSDIKDIVLQVLAEEGFSKIRDSFDTYTQNQN</sequence>
<evidence type="ECO:0000259" key="4">
    <source>
        <dbReference type="PROSITE" id="PS51161"/>
    </source>
</evidence>
<evidence type="ECO:0000313" key="5">
    <source>
        <dbReference type="EMBL" id="MFO3668125.1"/>
    </source>
</evidence>
<dbReference type="Pfam" id="PF03477">
    <property type="entry name" value="ATP-cone"/>
    <property type="match status" value="1"/>
</dbReference>
<accession>A0ABW9MGX2</accession>
<evidence type="ECO:0000256" key="3">
    <source>
        <dbReference type="PROSITE-ProRule" id="PRU00492"/>
    </source>
</evidence>
<evidence type="ECO:0000313" key="6">
    <source>
        <dbReference type="Proteomes" id="UP001637994"/>
    </source>
</evidence>
<comment type="caution">
    <text evidence="5">The sequence shown here is derived from an EMBL/GenBank/DDBJ whole genome shotgun (WGS) entry which is preliminary data.</text>
</comment>
<reference evidence="5 6" key="1">
    <citation type="journal article" date="2025" name="Anaerobe">
        <title>Description of Anaerococcus kampingiae sp. nov., Anaerococcus groningensis sp. nov., Anaerococcus martiniensis sp. nov., and Anaerococcus cruorum sp. nov., isolated from human clinical specimens.</title>
        <authorList>
            <person name="Boiten K.E."/>
            <person name="Meijer J."/>
            <person name="van Wezel E.M."/>
            <person name="Veloo A.C.M."/>
        </authorList>
    </citation>
    <scope>NUCLEOTIDE SEQUENCE [LARGE SCALE GENOMIC DNA]</scope>
    <source>
        <strain evidence="5 6">ENR0874</strain>
    </source>
</reference>
<evidence type="ECO:0000256" key="1">
    <source>
        <dbReference type="ARBA" id="ARBA00022741"/>
    </source>
</evidence>
<dbReference type="Proteomes" id="UP001637994">
    <property type="component" value="Unassembled WGS sequence"/>
</dbReference>